<dbReference type="SUPFAM" id="SSF54236">
    <property type="entry name" value="Ubiquitin-like"/>
    <property type="match status" value="1"/>
</dbReference>
<evidence type="ECO:0000313" key="2">
    <source>
        <dbReference type="Proteomes" id="UP000052978"/>
    </source>
</evidence>
<sequence length="152" mass="16643">MAEPSRAETRPPIRVTVKTPKDKEEIVISHRASVKEFEEEISRRFKAQQDQLVLTSQARSSRMGHTEPARNRGWAFCPSGHSRSSCCLCFSPLYSRTCLSTSTTLLHLPPLPSPPPLAVPLWMLAVGAGGAVGEVPPQGLGMASQCYHIHVL</sequence>
<dbReference type="InterPro" id="IPR029071">
    <property type="entry name" value="Ubiquitin-like_domsf"/>
</dbReference>
<name>S7NL25_MYOBR</name>
<protein>
    <submittedName>
        <fullName evidence="1">Ubiquilin-4</fullName>
    </submittedName>
</protein>
<reference evidence="1 2" key="1">
    <citation type="journal article" date="2013" name="Nat. Commun.">
        <title>Genome analysis reveals insights into physiology and longevity of the Brandt's bat Myotis brandtii.</title>
        <authorList>
            <person name="Seim I."/>
            <person name="Fang X."/>
            <person name="Xiong Z."/>
            <person name="Lobanov A.V."/>
            <person name="Huang Z."/>
            <person name="Ma S."/>
            <person name="Feng Y."/>
            <person name="Turanov A.A."/>
            <person name="Zhu Y."/>
            <person name="Lenz T.L."/>
            <person name="Gerashchenko M.V."/>
            <person name="Fan D."/>
            <person name="Hee Yim S."/>
            <person name="Yao X."/>
            <person name="Jordan D."/>
            <person name="Xiong Y."/>
            <person name="Ma Y."/>
            <person name="Lyapunov A.N."/>
            <person name="Chen G."/>
            <person name="Kulakova O.I."/>
            <person name="Sun Y."/>
            <person name="Lee S.G."/>
            <person name="Bronson R.T."/>
            <person name="Moskalev A.A."/>
            <person name="Sunyaev S.R."/>
            <person name="Zhang G."/>
            <person name="Krogh A."/>
            <person name="Wang J."/>
            <person name="Gladyshev V.N."/>
        </authorList>
    </citation>
    <scope>NUCLEOTIDE SEQUENCE [LARGE SCALE GENOMIC DNA]</scope>
</reference>
<dbReference type="AlphaFoldDB" id="S7NL25"/>
<keyword evidence="2" id="KW-1185">Reference proteome</keyword>
<evidence type="ECO:0000313" key="1">
    <source>
        <dbReference type="EMBL" id="EPQ18239.1"/>
    </source>
</evidence>
<organism evidence="1 2">
    <name type="scientific">Myotis brandtii</name>
    <name type="common">Brandt's bat</name>
    <dbReference type="NCBI Taxonomy" id="109478"/>
    <lineage>
        <taxon>Eukaryota</taxon>
        <taxon>Metazoa</taxon>
        <taxon>Chordata</taxon>
        <taxon>Craniata</taxon>
        <taxon>Vertebrata</taxon>
        <taxon>Euteleostomi</taxon>
        <taxon>Mammalia</taxon>
        <taxon>Eutheria</taxon>
        <taxon>Laurasiatheria</taxon>
        <taxon>Chiroptera</taxon>
        <taxon>Yangochiroptera</taxon>
        <taxon>Vespertilionidae</taxon>
        <taxon>Myotis</taxon>
    </lineage>
</organism>
<dbReference type="Proteomes" id="UP000052978">
    <property type="component" value="Unassembled WGS sequence"/>
</dbReference>
<dbReference type="EMBL" id="KE164494">
    <property type="protein sequence ID" value="EPQ18239.1"/>
    <property type="molecule type" value="Genomic_DNA"/>
</dbReference>
<accession>S7NL25</accession>
<gene>
    <name evidence="1" type="ORF">D623_10004012</name>
</gene>
<proteinExistence type="predicted"/>
<dbReference type="Gene3D" id="3.10.20.90">
    <property type="entry name" value="Phosphatidylinositol 3-kinase Catalytic Subunit, Chain A, domain 1"/>
    <property type="match status" value="1"/>
</dbReference>